<reference evidence="1" key="1">
    <citation type="journal article" date="2019" name="Environ. Microbiol.">
        <title>Fungal ecological strategies reflected in gene transcription - a case study of two litter decomposers.</title>
        <authorList>
            <person name="Barbi F."/>
            <person name="Kohler A."/>
            <person name="Barry K."/>
            <person name="Baskaran P."/>
            <person name="Daum C."/>
            <person name="Fauchery L."/>
            <person name="Ihrmark K."/>
            <person name="Kuo A."/>
            <person name="LaButti K."/>
            <person name="Lipzen A."/>
            <person name="Morin E."/>
            <person name="Grigoriev I.V."/>
            <person name="Henrissat B."/>
            <person name="Lindahl B."/>
            <person name="Martin F."/>
        </authorList>
    </citation>
    <scope>NUCLEOTIDE SEQUENCE</scope>
    <source>
        <strain evidence="1">JB14</strain>
    </source>
</reference>
<evidence type="ECO:0000313" key="2">
    <source>
        <dbReference type="Proteomes" id="UP000799118"/>
    </source>
</evidence>
<sequence>MLVNTTLDLNDYTSTSEMLNSPWNLALIHNWALLCEEIVNTCPDRKRFGQGMQLCDWEKQVTDRLYRVFLDAAKAQPLMENESEEQIKDRLLRAHRKRNVMNGKTNSRHTKAKGRADIASAMIEFCRETGDEDGLKFWQHSLRLTKHLGDGGMSEDESSFKTVKIGSRTKKVRVKVIKDLDFRHPSIAAHYDQVDAAPSVNGIVFGTAGRNRMERVRVSQVRVRNPPQGLSASVYRPGYLESLLPHELAALHLDPNSFPLHQRSGEQTESV</sequence>
<gene>
    <name evidence="1" type="ORF">BT96DRAFT_596154</name>
</gene>
<dbReference type="Proteomes" id="UP000799118">
    <property type="component" value="Unassembled WGS sequence"/>
</dbReference>
<protein>
    <submittedName>
        <fullName evidence="1">Uncharacterized protein</fullName>
    </submittedName>
</protein>
<accession>A0A6A4HXM6</accession>
<dbReference type="OrthoDB" id="2898360at2759"/>
<keyword evidence="2" id="KW-1185">Reference proteome</keyword>
<name>A0A6A4HXM6_9AGAR</name>
<proteinExistence type="predicted"/>
<organism evidence="1 2">
    <name type="scientific">Gymnopus androsaceus JB14</name>
    <dbReference type="NCBI Taxonomy" id="1447944"/>
    <lineage>
        <taxon>Eukaryota</taxon>
        <taxon>Fungi</taxon>
        <taxon>Dikarya</taxon>
        <taxon>Basidiomycota</taxon>
        <taxon>Agaricomycotina</taxon>
        <taxon>Agaricomycetes</taxon>
        <taxon>Agaricomycetidae</taxon>
        <taxon>Agaricales</taxon>
        <taxon>Marasmiineae</taxon>
        <taxon>Omphalotaceae</taxon>
        <taxon>Gymnopus</taxon>
    </lineage>
</organism>
<dbReference type="EMBL" id="ML769443">
    <property type="protein sequence ID" value="KAE9401697.1"/>
    <property type="molecule type" value="Genomic_DNA"/>
</dbReference>
<dbReference type="AlphaFoldDB" id="A0A6A4HXM6"/>
<evidence type="ECO:0000313" key="1">
    <source>
        <dbReference type="EMBL" id="KAE9401697.1"/>
    </source>
</evidence>